<gene>
    <name evidence="2" type="ORF">FHR83_000753</name>
</gene>
<dbReference type="SUPFAM" id="SSF52980">
    <property type="entry name" value="Restriction endonuclease-like"/>
    <property type="match status" value="1"/>
</dbReference>
<evidence type="ECO:0000313" key="2">
    <source>
        <dbReference type="EMBL" id="MBB3093119.1"/>
    </source>
</evidence>
<dbReference type="GO" id="GO:0004519">
    <property type="term" value="F:endonuclease activity"/>
    <property type="evidence" value="ECO:0007669"/>
    <property type="project" value="UniProtKB-KW"/>
</dbReference>
<accession>A0A7W5AC67</accession>
<reference evidence="2 3" key="1">
    <citation type="submission" date="2020-08" db="EMBL/GenBank/DDBJ databases">
        <title>Genomic Encyclopedia of Type Strains, Phase III (KMG-III): the genomes of soil and plant-associated and newly described type strains.</title>
        <authorList>
            <person name="Whitman W."/>
        </authorList>
    </citation>
    <scope>NUCLEOTIDE SEQUENCE [LARGE SCALE GENOMIC DNA]</scope>
    <source>
        <strain evidence="2 3">CECT 3287</strain>
    </source>
</reference>
<dbReference type="InterPro" id="IPR008538">
    <property type="entry name" value="Uma2"/>
</dbReference>
<dbReference type="InterPro" id="IPR011335">
    <property type="entry name" value="Restrct_endonuc-II-like"/>
</dbReference>
<dbReference type="AlphaFoldDB" id="A0A7W5AC67"/>
<keyword evidence="2" id="KW-0378">Hydrolase</keyword>
<evidence type="ECO:0000313" key="3">
    <source>
        <dbReference type="Proteomes" id="UP000590749"/>
    </source>
</evidence>
<evidence type="ECO:0000259" key="1">
    <source>
        <dbReference type="Pfam" id="PF05685"/>
    </source>
</evidence>
<dbReference type="Proteomes" id="UP000590749">
    <property type="component" value="Unassembled WGS sequence"/>
</dbReference>
<dbReference type="Pfam" id="PF05685">
    <property type="entry name" value="Uma2"/>
    <property type="match status" value="1"/>
</dbReference>
<dbReference type="PANTHER" id="PTHR35400:SF3">
    <property type="entry name" value="SLL1072 PROTEIN"/>
    <property type="match status" value="1"/>
</dbReference>
<dbReference type="Gene3D" id="3.90.1570.10">
    <property type="entry name" value="tt1808, chain A"/>
    <property type="match status" value="1"/>
</dbReference>
<dbReference type="InterPro" id="IPR012296">
    <property type="entry name" value="Nuclease_put_TT1808"/>
</dbReference>
<dbReference type="PANTHER" id="PTHR35400">
    <property type="entry name" value="SLR1083 PROTEIN"/>
    <property type="match status" value="1"/>
</dbReference>
<dbReference type="CDD" id="cd06260">
    <property type="entry name" value="DUF820-like"/>
    <property type="match status" value="1"/>
</dbReference>
<feature type="domain" description="Putative restriction endonuclease" evidence="1">
    <location>
        <begin position="27"/>
        <end position="147"/>
    </location>
</feature>
<keyword evidence="3" id="KW-1185">Reference proteome</keyword>
<comment type="caution">
    <text evidence="2">The sequence shown here is derived from an EMBL/GenBank/DDBJ whole genome shotgun (WGS) entry which is preliminary data.</text>
</comment>
<name>A0A7W5AC67_9ACTN</name>
<organism evidence="2 3">
    <name type="scientific">Actinoplanes campanulatus</name>
    <dbReference type="NCBI Taxonomy" id="113559"/>
    <lineage>
        <taxon>Bacteria</taxon>
        <taxon>Bacillati</taxon>
        <taxon>Actinomycetota</taxon>
        <taxon>Actinomycetes</taxon>
        <taxon>Micromonosporales</taxon>
        <taxon>Micromonosporaceae</taxon>
        <taxon>Actinoplanes</taxon>
    </lineage>
</organism>
<keyword evidence="2" id="KW-0255">Endonuclease</keyword>
<sequence>MGGDPREEELVTAALQLPDKQDWTVDDLASLPPDLNYELIDGRLILPSPTGLHQILGNKIATALEQGCPEGYSVVTDYSMEVDRRNEPRPDVVVVHDSVILRTPAPIDRAILAVEIISPSSHWRDMHAKARVYAMAGIGTYLVVDPVTFDHGVVLTESRISDRGDYEIVTSTSEVFETEKPFPVKINLAAFTALRDRYLAAQDDA</sequence>
<dbReference type="RefSeq" id="WP_183216508.1">
    <property type="nucleotide sequence ID" value="NZ_BMPW01000001.1"/>
</dbReference>
<keyword evidence="2" id="KW-0540">Nuclease</keyword>
<proteinExistence type="predicted"/>
<protein>
    <submittedName>
        <fullName evidence="2">Uma2 family endonuclease</fullName>
    </submittedName>
</protein>
<dbReference type="EMBL" id="JACHXF010000001">
    <property type="protein sequence ID" value="MBB3093119.1"/>
    <property type="molecule type" value="Genomic_DNA"/>
</dbReference>